<proteinExistence type="predicted"/>
<organism evidence="2 3">
    <name type="scientific">Tilletia caries</name>
    <name type="common">wheat bunt fungus</name>
    <dbReference type="NCBI Taxonomy" id="13290"/>
    <lineage>
        <taxon>Eukaryota</taxon>
        <taxon>Fungi</taxon>
        <taxon>Dikarya</taxon>
        <taxon>Basidiomycota</taxon>
        <taxon>Ustilaginomycotina</taxon>
        <taxon>Exobasidiomycetes</taxon>
        <taxon>Tilletiales</taxon>
        <taxon>Tilletiaceae</taxon>
        <taxon>Tilletia</taxon>
    </lineage>
</organism>
<evidence type="ECO:0000313" key="1">
    <source>
        <dbReference type="EMBL" id="CAD6944057.1"/>
    </source>
</evidence>
<protein>
    <submittedName>
        <fullName evidence="2">Uncharacterized protein</fullName>
    </submittedName>
</protein>
<keyword evidence="4" id="KW-1185">Reference proteome</keyword>
<evidence type="ECO:0000313" key="3">
    <source>
        <dbReference type="Proteomes" id="UP000077671"/>
    </source>
</evidence>
<dbReference type="EMBL" id="CAJHJG010004759">
    <property type="protein sequence ID" value="CAD6944057.1"/>
    <property type="molecule type" value="Genomic_DNA"/>
</dbReference>
<dbReference type="AlphaFoldDB" id="A0A177TY71"/>
<comment type="caution">
    <text evidence="2">The sequence shown here is derived from an EMBL/GenBank/DDBJ whole genome shotgun (WGS) entry which is preliminary data.</text>
</comment>
<evidence type="ECO:0000313" key="2">
    <source>
        <dbReference type="EMBL" id="KAE8248575.1"/>
    </source>
</evidence>
<reference evidence="2" key="1">
    <citation type="submission" date="2016-04" db="EMBL/GenBank/DDBJ databases">
        <authorList>
            <person name="Nguyen H.D."/>
            <person name="Kesanakurti P."/>
            <person name="Cullis J."/>
            <person name="Levesque C.A."/>
            <person name="Hambleton S."/>
        </authorList>
    </citation>
    <scope>NUCLEOTIDE SEQUENCE</scope>
    <source>
        <strain evidence="2">DAOMC 238032</strain>
    </source>
</reference>
<evidence type="ECO:0000313" key="4">
    <source>
        <dbReference type="Proteomes" id="UP000836402"/>
    </source>
</evidence>
<reference evidence="2" key="2">
    <citation type="journal article" date="2019" name="IMA Fungus">
        <title>Genome sequencing and comparison of five Tilletia species to identify candidate genes for the detection of regulated species infecting wheat.</title>
        <authorList>
            <person name="Nguyen H.D.T."/>
            <person name="Sultana T."/>
            <person name="Kesanakurti P."/>
            <person name="Hambleton S."/>
        </authorList>
    </citation>
    <scope>NUCLEOTIDE SEQUENCE</scope>
    <source>
        <strain evidence="2">DAOMC 238032</strain>
    </source>
</reference>
<sequence>MAVPQRKRTFVPCPRDSQDHVEIVGVNHNQHQVDRARQSTAHARLENQITFVKGDFKSLVEHSDLGKGSTARYGQIKDVLKPVWPLPLDRSRQECKRVAHDIEVGDGIHDRRSISKCQTVWDVVLVCACTCPRYSYVRIETTPVLHPPPPGTHDTYDTGPWR</sequence>
<dbReference type="Proteomes" id="UP000077671">
    <property type="component" value="Unassembled WGS sequence"/>
</dbReference>
<accession>A0A177TY71</accession>
<gene>
    <name evidence="2" type="ORF">A4X03_0g6745</name>
    <name evidence="1" type="ORF">JKIAZH3_G6616</name>
</gene>
<dbReference type="EMBL" id="LWDD02001380">
    <property type="protein sequence ID" value="KAE8248575.1"/>
    <property type="molecule type" value="Genomic_DNA"/>
</dbReference>
<dbReference type="InterPro" id="IPR029063">
    <property type="entry name" value="SAM-dependent_MTases_sf"/>
</dbReference>
<dbReference type="Proteomes" id="UP000836402">
    <property type="component" value="Unassembled WGS sequence"/>
</dbReference>
<name>A0A177TY71_9BASI</name>
<dbReference type="SUPFAM" id="SSF53335">
    <property type="entry name" value="S-adenosyl-L-methionine-dependent methyltransferases"/>
    <property type="match status" value="1"/>
</dbReference>
<reference evidence="1" key="3">
    <citation type="submission" date="2020-10" db="EMBL/GenBank/DDBJ databases">
        <authorList>
            <person name="Sedaghatjoo S."/>
        </authorList>
    </citation>
    <scope>NUCLEOTIDE SEQUENCE</scope>
    <source>
        <strain evidence="1">AZH3</strain>
    </source>
</reference>